<dbReference type="STRING" id="1838286.Verru16b_00825"/>
<evidence type="ECO:0000313" key="2">
    <source>
        <dbReference type="EMBL" id="AOS43768.1"/>
    </source>
</evidence>
<dbReference type="InterPro" id="IPR011990">
    <property type="entry name" value="TPR-like_helical_dom_sf"/>
</dbReference>
<name>A0A1D8AS93_9BACT</name>
<dbReference type="EMBL" id="CP016094">
    <property type="protein sequence ID" value="AOS43768.1"/>
    <property type="molecule type" value="Genomic_DNA"/>
</dbReference>
<protein>
    <recommendedName>
        <fullName evidence="1">Ancillary SecYEG translocon subunit/Cell division coordinator CpoB TPR domain-containing protein</fullName>
    </recommendedName>
</protein>
<dbReference type="SUPFAM" id="SSF48452">
    <property type="entry name" value="TPR-like"/>
    <property type="match status" value="1"/>
</dbReference>
<dbReference type="Pfam" id="PF09976">
    <property type="entry name" value="TPR_21"/>
    <property type="match status" value="1"/>
</dbReference>
<accession>A0A1D8AS93</accession>
<feature type="domain" description="Ancillary SecYEG translocon subunit/Cell division coordinator CpoB TPR" evidence="1">
    <location>
        <begin position="29"/>
        <end position="159"/>
    </location>
</feature>
<sequence>MTIPPPAGNQTPEQPVAIQPGFEEAAQVFWDKNRRLILMVCAAALLVVIGREGWSYYAAEQEKGVQAEFARAADRPEQLATFAQAHSSHALAGIAWLRIADQRYAAADYRGALENYTKSVAGLKNPALLARARLGVAMSQLFSGDSAAATTSLKAISADAALSKSARAEATYHLTSLAVEAGNQAEVERLVAEIGKIDPAGIWSQRATSLMARKPVGL</sequence>
<dbReference type="AlphaFoldDB" id="A0A1D8AS93"/>
<dbReference type="OrthoDB" id="194944at2"/>
<dbReference type="InterPro" id="IPR018704">
    <property type="entry name" value="SecYEG/CpoB_TPR"/>
</dbReference>
<evidence type="ECO:0000313" key="3">
    <source>
        <dbReference type="Proteomes" id="UP000095228"/>
    </source>
</evidence>
<dbReference type="KEGG" id="obg:Verru16b_00825"/>
<proteinExistence type="predicted"/>
<evidence type="ECO:0000259" key="1">
    <source>
        <dbReference type="Pfam" id="PF09976"/>
    </source>
</evidence>
<dbReference type="RefSeq" id="WP_069961095.1">
    <property type="nucleotide sequence ID" value="NZ_CP016094.1"/>
</dbReference>
<organism evidence="2 3">
    <name type="scientific">Lacunisphaera limnophila</name>
    <dbReference type="NCBI Taxonomy" id="1838286"/>
    <lineage>
        <taxon>Bacteria</taxon>
        <taxon>Pseudomonadati</taxon>
        <taxon>Verrucomicrobiota</taxon>
        <taxon>Opitutia</taxon>
        <taxon>Opitutales</taxon>
        <taxon>Opitutaceae</taxon>
        <taxon>Lacunisphaera</taxon>
    </lineage>
</organism>
<keyword evidence="3" id="KW-1185">Reference proteome</keyword>
<gene>
    <name evidence="2" type="ORF">Verru16b_00825</name>
</gene>
<dbReference type="Proteomes" id="UP000095228">
    <property type="component" value="Chromosome"/>
</dbReference>
<reference evidence="2 3" key="1">
    <citation type="submission" date="2016-06" db="EMBL/GenBank/DDBJ databases">
        <title>Three novel species with peptidoglycan cell walls form the new genus Lacunisphaera gen. nov. in the family Opitutaceae of the verrucomicrobial subdivision 4.</title>
        <authorList>
            <person name="Rast P."/>
            <person name="Gloeckner I."/>
            <person name="Jogler M."/>
            <person name="Boedeker C."/>
            <person name="Jeske O."/>
            <person name="Wiegand S."/>
            <person name="Reinhardt R."/>
            <person name="Schumann P."/>
            <person name="Rohde M."/>
            <person name="Spring S."/>
            <person name="Gloeckner F.O."/>
            <person name="Jogler C."/>
        </authorList>
    </citation>
    <scope>NUCLEOTIDE SEQUENCE [LARGE SCALE GENOMIC DNA]</scope>
    <source>
        <strain evidence="2 3">IG16b</strain>
    </source>
</reference>